<dbReference type="EMBL" id="KQ435770">
    <property type="protein sequence ID" value="KOX75183.1"/>
    <property type="molecule type" value="Genomic_DNA"/>
</dbReference>
<proteinExistence type="predicted"/>
<gene>
    <name evidence="1" type="ORF">WN51_12897</name>
</gene>
<name>A0A0M9A3H0_9HYME</name>
<evidence type="ECO:0000313" key="1">
    <source>
        <dbReference type="EMBL" id="KOX75183.1"/>
    </source>
</evidence>
<organism evidence="1 2">
    <name type="scientific">Melipona quadrifasciata</name>
    <dbReference type="NCBI Taxonomy" id="166423"/>
    <lineage>
        <taxon>Eukaryota</taxon>
        <taxon>Metazoa</taxon>
        <taxon>Ecdysozoa</taxon>
        <taxon>Arthropoda</taxon>
        <taxon>Hexapoda</taxon>
        <taxon>Insecta</taxon>
        <taxon>Pterygota</taxon>
        <taxon>Neoptera</taxon>
        <taxon>Endopterygota</taxon>
        <taxon>Hymenoptera</taxon>
        <taxon>Apocrita</taxon>
        <taxon>Aculeata</taxon>
        <taxon>Apoidea</taxon>
        <taxon>Anthophila</taxon>
        <taxon>Apidae</taxon>
        <taxon>Melipona</taxon>
    </lineage>
</organism>
<evidence type="ECO:0000313" key="2">
    <source>
        <dbReference type="Proteomes" id="UP000053105"/>
    </source>
</evidence>
<dbReference type="AlphaFoldDB" id="A0A0M9A3H0"/>
<dbReference type="Proteomes" id="UP000053105">
    <property type="component" value="Unassembled WGS sequence"/>
</dbReference>
<keyword evidence="2" id="KW-1185">Reference proteome</keyword>
<reference evidence="1 2" key="1">
    <citation type="submission" date="2015-07" db="EMBL/GenBank/DDBJ databases">
        <title>The genome of Melipona quadrifasciata.</title>
        <authorList>
            <person name="Pan H."/>
            <person name="Kapheim K."/>
        </authorList>
    </citation>
    <scope>NUCLEOTIDE SEQUENCE [LARGE SCALE GENOMIC DNA]</scope>
    <source>
        <strain evidence="1">0111107301</strain>
        <tissue evidence="1">Whole body</tissue>
    </source>
</reference>
<sequence length="180" mass="20855">MTEFTDYTFHAKSGTPVPRKEVESCEKIYFTQAAANLISTSDAYPFGIEKKIVGQGNRSVSKNEKSNVEREMNVNFEMVMRENRNYNVLAVCVYSGFYKIGSWTVQRVGKSRTYKWIDMRESLGYGRLQRCVSIQRQISFIRLSREQSRRHDQVAHVGGFTTRGPPNKKVRLCKLCFWEG</sequence>
<protein>
    <submittedName>
        <fullName evidence="1">Uncharacterized protein</fullName>
    </submittedName>
</protein>
<accession>A0A0M9A3H0</accession>